<feature type="compositionally biased region" description="Polar residues" evidence="1">
    <location>
        <begin position="512"/>
        <end position="524"/>
    </location>
</feature>
<gene>
    <name evidence="2" type="primary">PTH2_3</name>
    <name evidence="2" type="ORF">H4219_004607</name>
</gene>
<feature type="region of interest" description="Disordered" evidence="1">
    <location>
        <begin position="192"/>
        <end position="339"/>
    </location>
</feature>
<comment type="caution">
    <text evidence="2">The sequence shown here is derived from an EMBL/GenBank/DDBJ whole genome shotgun (WGS) entry which is preliminary data.</text>
</comment>
<dbReference type="OrthoDB" id="5572844at2759"/>
<feature type="region of interest" description="Disordered" evidence="1">
    <location>
        <begin position="376"/>
        <end position="424"/>
    </location>
</feature>
<dbReference type="Proteomes" id="UP001150538">
    <property type="component" value="Unassembled WGS sequence"/>
</dbReference>
<protein>
    <submittedName>
        <fullName evidence="2">Gluconate transport-inducing protein</fullName>
    </submittedName>
</protein>
<dbReference type="PANTHER" id="PTHR28027">
    <property type="entry name" value="TRANSCRIPTIONAL REGULATOR MIT1"/>
    <property type="match status" value="1"/>
</dbReference>
<feature type="region of interest" description="Disordered" evidence="1">
    <location>
        <begin position="637"/>
        <end position="682"/>
    </location>
</feature>
<evidence type="ECO:0000256" key="1">
    <source>
        <dbReference type="SAM" id="MobiDB-lite"/>
    </source>
</evidence>
<dbReference type="InterPro" id="IPR018608">
    <property type="entry name" value="Gti1/Pac2"/>
</dbReference>
<evidence type="ECO:0000313" key="2">
    <source>
        <dbReference type="EMBL" id="KAJ1914841.1"/>
    </source>
</evidence>
<dbReference type="EMBL" id="JANBPU010000177">
    <property type="protein sequence ID" value="KAJ1914841.1"/>
    <property type="molecule type" value="Genomic_DNA"/>
</dbReference>
<proteinExistence type="predicted"/>
<sequence length="726" mass="77515">MTETYYGFIETSHDALLVFEACRLNLLTRVQRRFGERERQSIRSGSVFVWDEEESGMRRWTDGRTWSPSRVHGSFLIYYELEGRRHQFVTGNGGFPLRHNVANSSPASSSMPNTPMLQDPQHYGAHPSMCSPEVTPKKYGLIKKSLSLFTKTNRKLHLICYYSPQDVATSRMPVPSSDPRFAGICPSPEIYPELNHGSSRSSERIPSYSTFGGGPSPHPHHRPGPLTIMSPMGMQQHPHPSPAALGGYTPVATPTTAGAPHYPHTPHHHLQQQQPMSVESNGGGRTFDQPSNGPPPPPVQSVQQQPPQHYPPQRMVVNQPSTPAARPPPHPTALTPNYRRSLPCVTSDMAQQLSVSSSGSSSAQYQQQQYANGYAVDSRTPRSGSMPHIHHRYHSNPGSPRLTSSSGVYDSQKPQYPAYHSAPNTSIIGSTSSMSSATGNVPSYSSAGPHLPLPHEVSSSAVSGATFLPTPMTPTWNKSSGAAAVTSLAPISSISSAAQPPLSSTMALPAATTPSSMAGANTSDCGDYSSLRNRRQINSLWSKETKGLLISVPSPDQSNSSGSGGNSPTIRTSSHLHPPPASAAMLISEPPGTAPIFGASSDFSPLGVAGAGGRSNKIRLPSISALATPKSALPLGLGSEGNRGDVSPPHTALPSLREDGLGGSEKGAHRWSPYSTVRSATSRIPSAGQLNILKRTSSGSRFKPFELALPINSEDKRQLAALKPDL</sequence>
<dbReference type="Pfam" id="PF09729">
    <property type="entry name" value="Gti1_Pac2"/>
    <property type="match status" value="1"/>
</dbReference>
<feature type="region of interest" description="Disordered" evidence="1">
    <location>
        <begin position="496"/>
        <end position="529"/>
    </location>
</feature>
<dbReference type="GO" id="GO:0003677">
    <property type="term" value="F:DNA binding"/>
    <property type="evidence" value="ECO:0007669"/>
    <property type="project" value="TreeGrafter"/>
</dbReference>
<organism evidence="2 3">
    <name type="scientific">Mycoemilia scoparia</name>
    <dbReference type="NCBI Taxonomy" id="417184"/>
    <lineage>
        <taxon>Eukaryota</taxon>
        <taxon>Fungi</taxon>
        <taxon>Fungi incertae sedis</taxon>
        <taxon>Zoopagomycota</taxon>
        <taxon>Kickxellomycotina</taxon>
        <taxon>Kickxellomycetes</taxon>
        <taxon>Kickxellales</taxon>
        <taxon>Kickxellaceae</taxon>
        <taxon>Mycoemilia</taxon>
    </lineage>
</organism>
<reference evidence="2" key="1">
    <citation type="submission" date="2022-07" db="EMBL/GenBank/DDBJ databases">
        <title>Phylogenomic reconstructions and comparative analyses of Kickxellomycotina fungi.</title>
        <authorList>
            <person name="Reynolds N.K."/>
            <person name="Stajich J.E."/>
            <person name="Barry K."/>
            <person name="Grigoriev I.V."/>
            <person name="Crous P."/>
            <person name="Smith M.E."/>
        </authorList>
    </citation>
    <scope>NUCLEOTIDE SEQUENCE</scope>
    <source>
        <strain evidence="2">NBRC 100468</strain>
    </source>
</reference>
<feature type="region of interest" description="Disordered" evidence="1">
    <location>
        <begin position="550"/>
        <end position="587"/>
    </location>
</feature>
<feature type="compositionally biased region" description="Low complexity" evidence="1">
    <location>
        <begin position="300"/>
        <end position="313"/>
    </location>
</feature>
<evidence type="ECO:0000313" key="3">
    <source>
        <dbReference type="Proteomes" id="UP001150538"/>
    </source>
</evidence>
<keyword evidence="3" id="KW-1185">Reference proteome</keyword>
<feature type="compositionally biased region" description="Low complexity" evidence="1">
    <location>
        <begin position="198"/>
        <end position="209"/>
    </location>
</feature>
<accession>A0A9W7ZWS5</accession>
<feature type="compositionally biased region" description="Low complexity" evidence="1">
    <location>
        <begin position="246"/>
        <end position="262"/>
    </location>
</feature>
<dbReference type="AlphaFoldDB" id="A0A9W7ZWS5"/>
<feature type="compositionally biased region" description="Polar residues" evidence="1">
    <location>
        <begin position="396"/>
        <end position="414"/>
    </location>
</feature>
<feature type="compositionally biased region" description="Polar residues" evidence="1">
    <location>
        <begin position="673"/>
        <end position="682"/>
    </location>
</feature>
<name>A0A9W7ZWS5_9FUNG</name>
<dbReference type="PANTHER" id="PTHR28027:SF1">
    <property type="entry name" value="CAMP INDEPENDENT REGULATORY PROTEIN (AFU_ORTHOLOGUE AFUA_3G09640)"/>
    <property type="match status" value="1"/>
</dbReference>